<evidence type="ECO:0000256" key="1">
    <source>
        <dbReference type="ARBA" id="ARBA00022614"/>
    </source>
</evidence>
<evidence type="ECO:0000256" key="3">
    <source>
        <dbReference type="SAM" id="MobiDB-lite"/>
    </source>
</evidence>
<dbReference type="PROSITE" id="PS51450">
    <property type="entry name" value="LRR"/>
    <property type="match status" value="2"/>
</dbReference>
<feature type="compositionally biased region" description="Polar residues" evidence="3">
    <location>
        <begin position="215"/>
        <end position="229"/>
    </location>
</feature>
<organism evidence="4 5">
    <name type="scientific">Purpureocillium takamizusanense</name>
    <dbReference type="NCBI Taxonomy" id="2060973"/>
    <lineage>
        <taxon>Eukaryota</taxon>
        <taxon>Fungi</taxon>
        <taxon>Dikarya</taxon>
        <taxon>Ascomycota</taxon>
        <taxon>Pezizomycotina</taxon>
        <taxon>Sordariomycetes</taxon>
        <taxon>Hypocreomycetidae</taxon>
        <taxon>Hypocreales</taxon>
        <taxon>Ophiocordycipitaceae</taxon>
        <taxon>Purpureocillium</taxon>
    </lineage>
</organism>
<feature type="compositionally biased region" description="Low complexity" evidence="3">
    <location>
        <begin position="12"/>
        <end position="23"/>
    </location>
</feature>
<feature type="compositionally biased region" description="Polar residues" evidence="3">
    <location>
        <begin position="356"/>
        <end position="401"/>
    </location>
</feature>
<name>A0A9Q8VEM1_9HYPO</name>
<dbReference type="SMART" id="SM00369">
    <property type="entry name" value="LRR_TYP"/>
    <property type="match status" value="10"/>
</dbReference>
<feature type="region of interest" description="Disordered" evidence="3">
    <location>
        <begin position="850"/>
        <end position="912"/>
    </location>
</feature>
<protein>
    <recommendedName>
        <fullName evidence="6">Leucine-rich repeat-containing protein 40</fullName>
    </recommendedName>
</protein>
<feature type="compositionally biased region" description="Low complexity" evidence="3">
    <location>
        <begin position="876"/>
        <end position="888"/>
    </location>
</feature>
<dbReference type="InterPro" id="IPR003591">
    <property type="entry name" value="Leu-rich_rpt_typical-subtyp"/>
</dbReference>
<feature type="compositionally biased region" description="Polar residues" evidence="3">
    <location>
        <begin position="114"/>
        <end position="127"/>
    </location>
</feature>
<dbReference type="InterPro" id="IPR032675">
    <property type="entry name" value="LRR_dom_sf"/>
</dbReference>
<evidence type="ECO:0008006" key="6">
    <source>
        <dbReference type="Google" id="ProtNLM"/>
    </source>
</evidence>
<keyword evidence="1" id="KW-0433">Leucine-rich repeat</keyword>
<feature type="compositionally biased region" description="Basic and acidic residues" evidence="3">
    <location>
        <begin position="865"/>
        <end position="875"/>
    </location>
</feature>
<proteinExistence type="predicted"/>
<gene>
    <name evidence="4" type="ORF">JDV02_008619</name>
</gene>
<dbReference type="EMBL" id="CP086361">
    <property type="protein sequence ID" value="UNI22758.1"/>
    <property type="molecule type" value="Genomic_DNA"/>
</dbReference>
<dbReference type="Proteomes" id="UP000829364">
    <property type="component" value="Chromosome 8"/>
</dbReference>
<evidence type="ECO:0000256" key="2">
    <source>
        <dbReference type="ARBA" id="ARBA00022737"/>
    </source>
</evidence>
<dbReference type="KEGG" id="ptkz:JDV02_008619"/>
<feature type="compositionally biased region" description="Polar residues" evidence="3">
    <location>
        <begin position="266"/>
        <end position="277"/>
    </location>
</feature>
<dbReference type="PANTHER" id="PTHR48051">
    <property type="match status" value="1"/>
</dbReference>
<dbReference type="OrthoDB" id="676979at2759"/>
<evidence type="ECO:0000313" key="4">
    <source>
        <dbReference type="EMBL" id="UNI22758.1"/>
    </source>
</evidence>
<dbReference type="GO" id="GO:0005737">
    <property type="term" value="C:cytoplasm"/>
    <property type="evidence" value="ECO:0007669"/>
    <property type="project" value="TreeGrafter"/>
</dbReference>
<dbReference type="Pfam" id="PF13855">
    <property type="entry name" value="LRR_8"/>
    <property type="match status" value="1"/>
</dbReference>
<accession>A0A9Q8VEM1</accession>
<dbReference type="GeneID" id="72070565"/>
<dbReference type="AlphaFoldDB" id="A0A9Q8VEM1"/>
<sequence>MDGAPERPSGIPRLSRLPVPRSPALAKPSGVPQPSPSRSVPLKETLSNGSGARELNVPKLRASSSRNQLRSSAASTGGRETPLRTPVSRDQLRPTAGAKQTAKPLATRPDASRVASQPNRRTSTSNIRPPPCDHPTTTRPLERPPGLSPPPGETDEVDKVSAQSGPLGTPEAATRSRPSLAERTMETLARLPSSPAVSKKPSTFFEPARPVSRAASGNSRPGSSYTSDGSGRVASRQGSRPGSSDAHQDATYYSARAPVRVPKHATASTVGGTPHKQSTTDKFETPSSKPAPNRLSTPSFKSVVPPLTSPTNGKHDSAGVRPLGLKSLKSGAKTVSVRSPKPRKSVGELLRKPSLPSLTQANVGPADNPTTTWDGTISSPSQGTESLGVSQSPAPLSTRKSSAALREQIAKAKAAKRAAVRRASGAQGGPEIGPQKVSYDDKLELAVDHDDPFNLRKGEHAGAKVLKQRVMAARTSGRLNIAALGLQEIPPEVLRMYDLESIGNQDGSWAESVDLTRLVAADNQLANLDDAIFPDTSQDAFQDDDDTQGNIFGGLETLDLHGNLLINVPLGFRRLSQLTSLNLSSNRLENSCLDIVSQMTSLRDLKLAKNNLTGPLDAAIANLELLEMLDLHGNGLSALPPNMGNMSRLRILNLSENRLESLSFESLARLPLAELTVKKNKLSGTLIQDSVGALPCLQSLDVSLNQLTHLISPDTSISLPAIHAVSLSMNRLRALPDVSSWTNLLTLAVDENNIADIPNGLTGLEKLRHADFASNDIRVVPPEISRMSSLAVLRLTGNPLRDRKLITASIDELRETLAVRLEPPPPYQETREQSTITGLMQRLVELDSKAVPAMGSPASLDAMDDDGRSDADDHFATPPTSAPHSPTRSRSHTMGSDLPMSPGKPAQGWNVKSGGLLDLSRTDSSVLDPAMCTALAAQHQVRQAHLHHNLFTCIPDSLSVFGATLCSLSMTHNHLTGDTFLAARLELPALRELNLASNHITSLQSLAQHLDAPVLEKIDVSLNRMKSIPERLKEAFPRLTVLLAANNQLTELDTETIRGLRIVDASNNDIAHLNPRIGLLGGHQGLHRLEVTGNRFKVPRWNILERGTEATLQWLRGRVPAEDMAAWKEENGDDSDSAGH</sequence>
<dbReference type="PANTHER" id="PTHR48051:SF27">
    <property type="entry name" value="LEUCINE-RICH REPEAT-CONTAINING PROTEIN 40"/>
    <property type="match status" value="1"/>
</dbReference>
<dbReference type="Gene3D" id="3.80.10.10">
    <property type="entry name" value="Ribonuclease Inhibitor"/>
    <property type="match status" value="3"/>
</dbReference>
<dbReference type="RefSeq" id="XP_047846239.1">
    <property type="nucleotide sequence ID" value="XM_047990232.1"/>
</dbReference>
<dbReference type="InterPro" id="IPR001611">
    <property type="entry name" value="Leu-rich_rpt"/>
</dbReference>
<dbReference type="InterPro" id="IPR050216">
    <property type="entry name" value="LRR_domain-containing"/>
</dbReference>
<evidence type="ECO:0000313" key="5">
    <source>
        <dbReference type="Proteomes" id="UP000829364"/>
    </source>
</evidence>
<feature type="compositionally biased region" description="Polar residues" evidence="3">
    <location>
        <begin position="62"/>
        <end position="75"/>
    </location>
</feature>
<reference evidence="4" key="1">
    <citation type="submission" date="2021-11" db="EMBL/GenBank/DDBJ databases">
        <title>Purpureocillium_takamizusanense_genome.</title>
        <authorList>
            <person name="Nguyen N.-H."/>
        </authorList>
    </citation>
    <scope>NUCLEOTIDE SEQUENCE</scope>
    <source>
        <strain evidence="4">PT3</strain>
    </source>
</reference>
<feature type="region of interest" description="Disordered" evidence="3">
    <location>
        <begin position="1"/>
        <end position="401"/>
    </location>
</feature>
<dbReference type="SUPFAM" id="SSF52058">
    <property type="entry name" value="L domain-like"/>
    <property type="match status" value="2"/>
</dbReference>
<keyword evidence="5" id="KW-1185">Reference proteome</keyword>
<keyword evidence="2" id="KW-0677">Repeat</keyword>
<feature type="compositionally biased region" description="Polar residues" evidence="3">
    <location>
        <begin position="285"/>
        <end position="300"/>
    </location>
</feature>